<proteinExistence type="predicted"/>
<evidence type="ECO:0000313" key="2">
    <source>
        <dbReference type="Proteomes" id="UP001409585"/>
    </source>
</evidence>
<protein>
    <recommendedName>
        <fullName evidence="3">Peptidase M12B domain-containing protein</fullName>
    </recommendedName>
</protein>
<evidence type="ECO:0000313" key="1">
    <source>
        <dbReference type="EMBL" id="GAA4958487.1"/>
    </source>
</evidence>
<comment type="caution">
    <text evidence="1">The sequence shown here is derived from an EMBL/GenBank/DDBJ whole genome shotgun (WGS) entry which is preliminary data.</text>
</comment>
<dbReference type="AlphaFoldDB" id="A0AAV3U8S3"/>
<gene>
    <name evidence="1" type="ORF">GCM10025791_44030</name>
</gene>
<accession>A0AAV3U8S3</accession>
<reference evidence="2" key="1">
    <citation type="journal article" date="2019" name="Int. J. Syst. Evol. Microbiol.">
        <title>The Global Catalogue of Microorganisms (GCM) 10K type strain sequencing project: providing services to taxonomists for standard genome sequencing and annotation.</title>
        <authorList>
            <consortium name="The Broad Institute Genomics Platform"/>
            <consortium name="The Broad Institute Genome Sequencing Center for Infectious Disease"/>
            <person name="Wu L."/>
            <person name="Ma J."/>
        </authorList>
    </citation>
    <scope>NUCLEOTIDE SEQUENCE [LARGE SCALE GENOMIC DNA]</scope>
    <source>
        <strain evidence="2">JCM 19134</strain>
    </source>
</reference>
<keyword evidence="2" id="KW-1185">Reference proteome</keyword>
<dbReference type="RefSeq" id="WP_345427386.1">
    <property type="nucleotide sequence ID" value="NZ_AP031496.1"/>
</dbReference>
<dbReference type="Proteomes" id="UP001409585">
    <property type="component" value="Unassembled WGS sequence"/>
</dbReference>
<sequence>MKLFFYEADENTLASEWAVELRRILSKAGLGAIDIAPVDEELAVAFNQWDGITDINSLVYHYVDDHNLDYIPLVLVTSNEGSKYHAYSKQEVGVADWGCWLAGPISVAYSTPSASLATQLHETLHLFNVDDCYDKDNQCLPKAQCADENCVMRYGKVSNQVCSSVLAQLRALSSNI</sequence>
<evidence type="ECO:0008006" key="3">
    <source>
        <dbReference type="Google" id="ProtNLM"/>
    </source>
</evidence>
<dbReference type="EMBL" id="BAABLX010000076">
    <property type="protein sequence ID" value="GAA4958487.1"/>
    <property type="molecule type" value="Genomic_DNA"/>
</dbReference>
<organism evidence="1 2">
    <name type="scientific">Halioxenophilus aromaticivorans</name>
    <dbReference type="NCBI Taxonomy" id="1306992"/>
    <lineage>
        <taxon>Bacteria</taxon>
        <taxon>Pseudomonadati</taxon>
        <taxon>Pseudomonadota</taxon>
        <taxon>Gammaproteobacteria</taxon>
        <taxon>Alteromonadales</taxon>
        <taxon>Alteromonadaceae</taxon>
        <taxon>Halioxenophilus</taxon>
    </lineage>
</organism>
<name>A0AAV3U8S3_9ALTE</name>